<feature type="compositionally biased region" description="Low complexity" evidence="3">
    <location>
        <begin position="284"/>
        <end position="305"/>
    </location>
</feature>
<feature type="region of interest" description="Disordered" evidence="3">
    <location>
        <begin position="236"/>
        <end position="270"/>
    </location>
</feature>
<dbReference type="OrthoDB" id="2143914at2759"/>
<feature type="domain" description="HTH myb-type" evidence="5">
    <location>
        <begin position="146"/>
        <end position="201"/>
    </location>
</feature>
<organism evidence="6 7">
    <name type="scientific">Macleaya cordata</name>
    <name type="common">Five-seeded plume-poppy</name>
    <name type="synonym">Bocconia cordata</name>
    <dbReference type="NCBI Taxonomy" id="56857"/>
    <lineage>
        <taxon>Eukaryota</taxon>
        <taxon>Viridiplantae</taxon>
        <taxon>Streptophyta</taxon>
        <taxon>Embryophyta</taxon>
        <taxon>Tracheophyta</taxon>
        <taxon>Spermatophyta</taxon>
        <taxon>Magnoliopsida</taxon>
        <taxon>Ranunculales</taxon>
        <taxon>Papaveraceae</taxon>
        <taxon>Papaveroideae</taxon>
        <taxon>Macleaya</taxon>
    </lineage>
</organism>
<keyword evidence="2" id="KW-0238">DNA-binding</keyword>
<dbReference type="CDD" id="cd00167">
    <property type="entry name" value="SANT"/>
    <property type="match status" value="2"/>
</dbReference>
<dbReference type="SMART" id="SM00717">
    <property type="entry name" value="SANT"/>
    <property type="match status" value="2"/>
</dbReference>
<dbReference type="OMA" id="DHSMEAK"/>
<feature type="domain" description="HTH myb-type" evidence="5">
    <location>
        <begin position="202"/>
        <end position="252"/>
    </location>
</feature>
<dbReference type="InParanoid" id="A0A200Q7S4"/>
<evidence type="ECO:0000259" key="4">
    <source>
        <dbReference type="PROSITE" id="PS50090"/>
    </source>
</evidence>
<dbReference type="PROSITE" id="PS51294">
    <property type="entry name" value="HTH_MYB"/>
    <property type="match status" value="2"/>
</dbReference>
<dbReference type="PANTHER" id="PTHR45614:SF218">
    <property type="entry name" value="TRANSCRIPTION FACTOR MYB119-RELATED"/>
    <property type="match status" value="1"/>
</dbReference>
<dbReference type="InterPro" id="IPR001005">
    <property type="entry name" value="SANT/Myb"/>
</dbReference>
<dbReference type="Proteomes" id="UP000195402">
    <property type="component" value="Unassembled WGS sequence"/>
</dbReference>
<dbReference type="FunFam" id="1.10.10.60:FF:000010">
    <property type="entry name" value="Transcriptional activator Myb isoform A"/>
    <property type="match status" value="1"/>
</dbReference>
<evidence type="ECO:0000256" key="2">
    <source>
        <dbReference type="ARBA" id="ARBA00023125"/>
    </source>
</evidence>
<dbReference type="PANTHER" id="PTHR45614">
    <property type="entry name" value="MYB PROTEIN-RELATED"/>
    <property type="match status" value="1"/>
</dbReference>
<dbReference type="InterPro" id="IPR017930">
    <property type="entry name" value="Myb_dom"/>
</dbReference>
<feature type="compositionally biased region" description="Polar residues" evidence="3">
    <location>
        <begin position="311"/>
        <end position="325"/>
    </location>
</feature>
<dbReference type="GO" id="GO:0000981">
    <property type="term" value="F:DNA-binding transcription factor activity, RNA polymerase II-specific"/>
    <property type="evidence" value="ECO:0007669"/>
    <property type="project" value="TreeGrafter"/>
</dbReference>
<feature type="domain" description="Myb-like" evidence="4">
    <location>
        <begin position="198"/>
        <end position="248"/>
    </location>
</feature>
<dbReference type="EMBL" id="MVGT01002801">
    <property type="protein sequence ID" value="OVA06488.1"/>
    <property type="molecule type" value="Genomic_DNA"/>
</dbReference>
<dbReference type="SUPFAM" id="SSF46689">
    <property type="entry name" value="Homeodomain-like"/>
    <property type="match status" value="1"/>
</dbReference>
<dbReference type="InterPro" id="IPR050560">
    <property type="entry name" value="MYB_TF"/>
</dbReference>
<evidence type="ECO:0000259" key="5">
    <source>
        <dbReference type="PROSITE" id="PS51294"/>
    </source>
</evidence>
<reference evidence="6 7" key="1">
    <citation type="journal article" date="2017" name="Mol. Plant">
        <title>The Genome of Medicinal Plant Macleaya cordata Provides New Insights into Benzylisoquinoline Alkaloids Metabolism.</title>
        <authorList>
            <person name="Liu X."/>
            <person name="Liu Y."/>
            <person name="Huang P."/>
            <person name="Ma Y."/>
            <person name="Qing Z."/>
            <person name="Tang Q."/>
            <person name="Cao H."/>
            <person name="Cheng P."/>
            <person name="Zheng Y."/>
            <person name="Yuan Z."/>
            <person name="Zhou Y."/>
            <person name="Liu J."/>
            <person name="Tang Z."/>
            <person name="Zhuo Y."/>
            <person name="Zhang Y."/>
            <person name="Yu L."/>
            <person name="Huang J."/>
            <person name="Yang P."/>
            <person name="Peng Q."/>
            <person name="Zhang J."/>
            <person name="Jiang W."/>
            <person name="Zhang Z."/>
            <person name="Lin K."/>
            <person name="Ro D.K."/>
            <person name="Chen X."/>
            <person name="Xiong X."/>
            <person name="Shang Y."/>
            <person name="Huang S."/>
            <person name="Zeng J."/>
        </authorList>
    </citation>
    <scope>NUCLEOTIDE SEQUENCE [LARGE SCALE GENOMIC DNA]</scope>
    <source>
        <strain evidence="7">cv. BLH2017</strain>
        <tissue evidence="6">Root</tissue>
    </source>
</reference>
<sequence length="512" mass="57285">MEEGGGFGFRFLDTNSPPHLVLPVTRPPPLAAAIDKFLWSGNELSLEKEINPTNVLNKQNNGLFCEFSSTYCCAAIDDGGYSSGSGGGFSLPNLRDMSFVDGLFVDGNLLMSTTTGDESILYNNNKLLGEKNNKRVKGGGGYSSSSPTFIKGQWTDEEDSLLVRLVKQYGVRKWAQIAQKLVGRAGKQCRERWHNHLRPDIKKDTWSEEEERLLVETHQKVGNRWAEIAKRIPGRTENAIKNHWNATKRRLNSRRKNKKSVSQRAKSQQSILQDYIKSKCIKESSSSSSSSATTTSTNTTSTTGSGDHFMNPSNQFNLVNPEPSDSSFADHDSLTLVSHTYDDELLFIQKFFENIYKQPSENKVLGSIDHEKTTNYDHGHLQNSASPFDILDSSPIYNNTHQPLMEIGHEFLNVSSSTNNTWTHNDGSSSDANTTTHMYSDLYLSYLLNGVSSSDDPSIFHYYDDNENPNNMDYLLIDHDQSSYSTTTTTTGKKDMDLIEMVSSSTSNQFSK</sequence>
<evidence type="ECO:0000313" key="6">
    <source>
        <dbReference type="EMBL" id="OVA06488.1"/>
    </source>
</evidence>
<keyword evidence="7" id="KW-1185">Reference proteome</keyword>
<name>A0A200Q7S4_MACCD</name>
<feature type="compositionally biased region" description="Basic residues" evidence="3">
    <location>
        <begin position="246"/>
        <end position="261"/>
    </location>
</feature>
<dbReference type="Gene3D" id="1.10.10.60">
    <property type="entry name" value="Homeodomain-like"/>
    <property type="match status" value="2"/>
</dbReference>
<gene>
    <name evidence="6" type="ORF">BVC80_479g75</name>
</gene>
<feature type="region of interest" description="Disordered" evidence="3">
    <location>
        <begin position="283"/>
        <end position="325"/>
    </location>
</feature>
<evidence type="ECO:0000313" key="7">
    <source>
        <dbReference type="Proteomes" id="UP000195402"/>
    </source>
</evidence>
<evidence type="ECO:0000256" key="3">
    <source>
        <dbReference type="SAM" id="MobiDB-lite"/>
    </source>
</evidence>
<dbReference type="InterPro" id="IPR009057">
    <property type="entry name" value="Homeodomain-like_sf"/>
</dbReference>
<dbReference type="AlphaFoldDB" id="A0A200Q7S4"/>
<dbReference type="GO" id="GO:0005634">
    <property type="term" value="C:nucleus"/>
    <property type="evidence" value="ECO:0007669"/>
    <property type="project" value="TreeGrafter"/>
</dbReference>
<keyword evidence="1" id="KW-0677">Repeat</keyword>
<protein>
    <submittedName>
        <fullName evidence="6">SANT/Myb domain</fullName>
    </submittedName>
</protein>
<comment type="caution">
    <text evidence="6">The sequence shown here is derived from an EMBL/GenBank/DDBJ whole genome shotgun (WGS) entry which is preliminary data.</text>
</comment>
<dbReference type="Pfam" id="PF13921">
    <property type="entry name" value="Myb_DNA-bind_6"/>
    <property type="match status" value="1"/>
</dbReference>
<feature type="domain" description="Myb-like" evidence="4">
    <location>
        <begin position="146"/>
        <end position="197"/>
    </location>
</feature>
<proteinExistence type="predicted"/>
<accession>A0A200Q7S4</accession>
<dbReference type="GO" id="GO:0000978">
    <property type="term" value="F:RNA polymerase II cis-regulatory region sequence-specific DNA binding"/>
    <property type="evidence" value="ECO:0007669"/>
    <property type="project" value="TreeGrafter"/>
</dbReference>
<evidence type="ECO:0000256" key="1">
    <source>
        <dbReference type="ARBA" id="ARBA00022737"/>
    </source>
</evidence>
<dbReference type="PROSITE" id="PS50090">
    <property type="entry name" value="MYB_LIKE"/>
    <property type="match status" value="2"/>
</dbReference>